<feature type="domain" description="Major facilitator superfamily (MFS) profile" evidence="7">
    <location>
        <begin position="1"/>
        <end position="404"/>
    </location>
</feature>
<dbReference type="AlphaFoldDB" id="A0A382ENG3"/>
<keyword evidence="2" id="KW-0813">Transport</keyword>
<gene>
    <name evidence="8" type="ORF">METZ01_LOCUS205082</name>
</gene>
<feature type="transmembrane region" description="Helical" evidence="6">
    <location>
        <begin position="138"/>
        <end position="162"/>
    </location>
</feature>
<dbReference type="SUPFAM" id="SSF103473">
    <property type="entry name" value="MFS general substrate transporter"/>
    <property type="match status" value="1"/>
</dbReference>
<feature type="transmembrane region" description="Helical" evidence="6">
    <location>
        <begin position="12"/>
        <end position="34"/>
    </location>
</feature>
<evidence type="ECO:0000313" key="8">
    <source>
        <dbReference type="EMBL" id="SVB52228.1"/>
    </source>
</evidence>
<organism evidence="8">
    <name type="scientific">marine metagenome</name>
    <dbReference type="NCBI Taxonomy" id="408172"/>
    <lineage>
        <taxon>unclassified sequences</taxon>
        <taxon>metagenomes</taxon>
        <taxon>ecological metagenomes</taxon>
    </lineage>
</organism>
<feature type="non-terminal residue" evidence="8">
    <location>
        <position position="1"/>
    </location>
</feature>
<dbReference type="Pfam" id="PF11700">
    <property type="entry name" value="ATG22"/>
    <property type="match status" value="1"/>
</dbReference>
<feature type="transmembrane region" description="Helical" evidence="6">
    <location>
        <begin position="79"/>
        <end position="97"/>
    </location>
</feature>
<feature type="transmembrane region" description="Helical" evidence="6">
    <location>
        <begin position="378"/>
        <end position="396"/>
    </location>
</feature>
<keyword evidence="3 6" id="KW-0812">Transmembrane</keyword>
<dbReference type="GO" id="GO:0022857">
    <property type="term" value="F:transmembrane transporter activity"/>
    <property type="evidence" value="ECO:0007669"/>
    <property type="project" value="InterPro"/>
</dbReference>
<dbReference type="InterPro" id="IPR020846">
    <property type="entry name" value="MFS_dom"/>
</dbReference>
<evidence type="ECO:0000259" key="7">
    <source>
        <dbReference type="PROSITE" id="PS50850"/>
    </source>
</evidence>
<dbReference type="PROSITE" id="PS50850">
    <property type="entry name" value="MFS"/>
    <property type="match status" value="1"/>
</dbReference>
<feature type="transmembrane region" description="Helical" evidence="6">
    <location>
        <begin position="290"/>
        <end position="308"/>
    </location>
</feature>
<feature type="transmembrane region" description="Helical" evidence="6">
    <location>
        <begin position="260"/>
        <end position="278"/>
    </location>
</feature>
<evidence type="ECO:0000256" key="2">
    <source>
        <dbReference type="ARBA" id="ARBA00022448"/>
    </source>
</evidence>
<proteinExistence type="predicted"/>
<feature type="transmembrane region" description="Helical" evidence="6">
    <location>
        <begin position="227"/>
        <end position="248"/>
    </location>
</feature>
<accession>A0A382ENG3</accession>
<keyword evidence="5 6" id="KW-0472">Membrane</keyword>
<evidence type="ECO:0000256" key="3">
    <source>
        <dbReference type="ARBA" id="ARBA00022692"/>
    </source>
</evidence>
<evidence type="ECO:0000256" key="4">
    <source>
        <dbReference type="ARBA" id="ARBA00022989"/>
    </source>
</evidence>
<reference evidence="8" key="1">
    <citation type="submission" date="2018-05" db="EMBL/GenBank/DDBJ databases">
        <authorList>
            <person name="Lanie J.A."/>
            <person name="Ng W.-L."/>
            <person name="Kazmierczak K.M."/>
            <person name="Andrzejewski T.M."/>
            <person name="Davidsen T.M."/>
            <person name="Wayne K.J."/>
            <person name="Tettelin H."/>
            <person name="Glass J.I."/>
            <person name="Rusch D."/>
            <person name="Podicherti R."/>
            <person name="Tsui H.-C.T."/>
            <person name="Winkler M.E."/>
        </authorList>
    </citation>
    <scope>NUCLEOTIDE SEQUENCE</scope>
</reference>
<feature type="transmembrane region" description="Helical" evidence="6">
    <location>
        <begin position="103"/>
        <end position="126"/>
    </location>
</feature>
<dbReference type="InterPro" id="IPR050495">
    <property type="entry name" value="ATG22/LtaA_families"/>
</dbReference>
<feature type="transmembrane region" description="Helical" evidence="6">
    <location>
        <begin position="46"/>
        <end position="67"/>
    </location>
</feature>
<comment type="subcellular location">
    <subcellularLocation>
        <location evidence="1">Endomembrane system</location>
        <topology evidence="1">Multi-pass membrane protein</topology>
    </subcellularLocation>
</comment>
<dbReference type="InterPro" id="IPR036259">
    <property type="entry name" value="MFS_trans_sf"/>
</dbReference>
<evidence type="ECO:0000256" key="1">
    <source>
        <dbReference type="ARBA" id="ARBA00004127"/>
    </source>
</evidence>
<dbReference type="PANTHER" id="PTHR23519:SF1">
    <property type="entry name" value="AUTOPHAGY-RELATED PROTEIN 22"/>
    <property type="match status" value="1"/>
</dbReference>
<protein>
    <recommendedName>
        <fullName evidence="7">Major facilitator superfamily (MFS) profile domain-containing protein</fullName>
    </recommendedName>
</protein>
<evidence type="ECO:0000256" key="5">
    <source>
        <dbReference type="ARBA" id="ARBA00023136"/>
    </source>
</evidence>
<dbReference type="GO" id="GO:0012505">
    <property type="term" value="C:endomembrane system"/>
    <property type="evidence" value="ECO:0007669"/>
    <property type="project" value="UniProtKB-SubCell"/>
</dbReference>
<keyword evidence="4 6" id="KW-1133">Transmembrane helix</keyword>
<dbReference type="PANTHER" id="PTHR23519">
    <property type="entry name" value="AUTOPHAGY-RELATED PROTEIN 22"/>
    <property type="match status" value="1"/>
</dbReference>
<dbReference type="InterPro" id="IPR024671">
    <property type="entry name" value="Atg22-like"/>
</dbReference>
<feature type="transmembrane region" description="Helical" evidence="6">
    <location>
        <begin position="168"/>
        <end position="190"/>
    </location>
</feature>
<feature type="transmembrane region" description="Helical" evidence="6">
    <location>
        <begin position="348"/>
        <end position="372"/>
    </location>
</feature>
<sequence>VNNRQVRAWVTFDFANSVFPAVVVSVVFQDFYIQGVVGAEGGRGDAWWTAAVSTSALIVALTAPILGAVADRAGARKRLMGIYVAACILGVLCFPLLGPGTVVLGFAVFVLANVGFEGALVFYNAYLPDIVPVERQGWVSGLGFGVGYLGSAIGLVLALALVQSGADLSLVWIMVALFFGLFAIPSFIYLPNDTKREMTLSQAAVWGLTSFQELWGEVMREKELRRFLLAFFFYIDGVLTAYVTATTLARTTFGFERNELIMMILGIQFTALIGALALAKPADRIGPKKVLSGVLIMWIAVALSVYFIESKVAFAMLAMTAGFGLGAAQSVSRTLMASLIPSGRESEMFGFYALCGKSSSVIGPIVFGQVALFTGGNQRVSVMAVSVMFIIGLILLQRVNDPKAVLA</sequence>
<dbReference type="Gene3D" id="1.20.1250.20">
    <property type="entry name" value="MFS general substrate transporter like domains"/>
    <property type="match status" value="1"/>
</dbReference>
<dbReference type="EMBL" id="UINC01045453">
    <property type="protein sequence ID" value="SVB52228.1"/>
    <property type="molecule type" value="Genomic_DNA"/>
</dbReference>
<evidence type="ECO:0000256" key="6">
    <source>
        <dbReference type="SAM" id="Phobius"/>
    </source>
</evidence>
<feature type="transmembrane region" description="Helical" evidence="6">
    <location>
        <begin position="314"/>
        <end position="336"/>
    </location>
</feature>
<name>A0A382ENG3_9ZZZZ</name>